<dbReference type="VEuPathDB" id="MicrosporidiaDB:EHP00_640"/>
<dbReference type="EMBL" id="MNPJ01000007">
    <property type="protein sequence ID" value="OQS55564.1"/>
    <property type="molecule type" value="Genomic_DNA"/>
</dbReference>
<dbReference type="InterPro" id="IPR040663">
    <property type="entry name" value="DNA_pol_D_N"/>
</dbReference>
<organism evidence="5 6">
    <name type="scientific">Ecytonucleospora hepatopenaei</name>
    <dbReference type="NCBI Taxonomy" id="646526"/>
    <lineage>
        <taxon>Eukaryota</taxon>
        <taxon>Fungi</taxon>
        <taxon>Fungi incertae sedis</taxon>
        <taxon>Microsporidia</taxon>
        <taxon>Enterocytozoonidae</taxon>
        <taxon>Ecytonucleospora</taxon>
    </lineage>
</organism>
<evidence type="ECO:0000313" key="6">
    <source>
        <dbReference type="Proteomes" id="UP000192758"/>
    </source>
</evidence>
<evidence type="ECO:0000259" key="4">
    <source>
        <dbReference type="Pfam" id="PF18018"/>
    </source>
</evidence>
<reference evidence="5 6" key="1">
    <citation type="journal article" date="2017" name="Environ. Microbiol.">
        <title>Decay of the glycolytic pathway and adaptation to intranuclear parasitism within Enterocytozoonidae microsporidia.</title>
        <authorList>
            <person name="Wiredu Boakye D."/>
            <person name="Jaroenlak P."/>
            <person name="Prachumwat A."/>
            <person name="Williams T.A."/>
            <person name="Bateman K.S."/>
            <person name="Itsathitphaisarn O."/>
            <person name="Sritunyalucksana K."/>
            <person name="Paszkiewicz K.H."/>
            <person name="Moore K.A."/>
            <person name="Stentiford G.D."/>
            <person name="Williams B.A."/>
        </authorList>
    </citation>
    <scope>NUCLEOTIDE SEQUENCE [LARGE SCALE GENOMIC DNA]</scope>
    <source>
        <strain evidence="5 6">TH1</strain>
    </source>
</reference>
<comment type="caution">
    <text evidence="5">The sequence shown here is derived from an EMBL/GenBank/DDBJ whole genome shotgun (WGS) entry which is preliminary data.</text>
</comment>
<dbReference type="GO" id="GO:0006271">
    <property type="term" value="P:DNA strand elongation involved in DNA replication"/>
    <property type="evidence" value="ECO:0007669"/>
    <property type="project" value="TreeGrafter"/>
</dbReference>
<evidence type="ECO:0000313" key="5">
    <source>
        <dbReference type="EMBL" id="OQS55564.1"/>
    </source>
</evidence>
<dbReference type="Gene3D" id="3.60.21.50">
    <property type="match status" value="1"/>
</dbReference>
<dbReference type="GO" id="GO:0003677">
    <property type="term" value="F:DNA binding"/>
    <property type="evidence" value="ECO:0007669"/>
    <property type="project" value="InterPro"/>
</dbReference>
<dbReference type="GO" id="GO:0043625">
    <property type="term" value="C:delta DNA polymerase complex"/>
    <property type="evidence" value="ECO:0007669"/>
    <property type="project" value="TreeGrafter"/>
</dbReference>
<dbReference type="InterPro" id="IPR024826">
    <property type="entry name" value="DNA_pol_delta/II_ssu"/>
</dbReference>
<evidence type="ECO:0000256" key="2">
    <source>
        <dbReference type="ARBA" id="ARBA00022705"/>
    </source>
</evidence>
<keyword evidence="2" id="KW-0235">DNA replication</keyword>
<proteinExistence type="inferred from homology"/>
<sequence>MTHTTPTLTQTQLQEIDFGIQYNLNYIQRLNEIRNLIEDQNEITTKNISKIDKNTCLVKAVLFIKSKLKLSVFEKTTVLNFDKSVEDIKTYVSEKMEYFIEDESCKCDIEFVCNIKNTFLTTGMVLGFVGAFEGSSFKCTKIVFPKTLEGSSCKAKPQKFLMLSNAKINKNFEKIIPLIDIYGEQIDDILILGSVFDNNLDNWDFSRFERSLETFKGNVYFVPGANDPTTNFVPQTPLHKLLFSNLKCIKTLPNPAKVTINHKKYSFLDYKLLIKDFMRYKKNSDPIDALKAIVNCRHLAPSAPDTIPSIPFTGNDPFILHSCDFFVCGGEQTDFEIYKDKFLLSLPDFDATNTAVLFNAENCYVQEVSVSYDLLEGRKENK</sequence>
<dbReference type="PANTHER" id="PTHR10416:SF0">
    <property type="entry name" value="DNA POLYMERASE DELTA SUBUNIT 2"/>
    <property type="match status" value="1"/>
</dbReference>
<protein>
    <submittedName>
        <fullName evidence="5">Pold2</fullName>
    </submittedName>
</protein>
<dbReference type="Proteomes" id="UP000192758">
    <property type="component" value="Unassembled WGS sequence"/>
</dbReference>
<dbReference type="Gene3D" id="2.40.50.430">
    <property type="match status" value="1"/>
</dbReference>
<dbReference type="PANTHER" id="PTHR10416">
    <property type="entry name" value="DNA POLYMERASE DELTA SUBUNIT 2"/>
    <property type="match status" value="1"/>
</dbReference>
<dbReference type="Pfam" id="PF18018">
    <property type="entry name" value="DNA_pol_D_N"/>
    <property type="match status" value="1"/>
</dbReference>
<keyword evidence="6" id="KW-1185">Reference proteome</keyword>
<evidence type="ECO:0000256" key="1">
    <source>
        <dbReference type="ARBA" id="ARBA00006035"/>
    </source>
</evidence>
<dbReference type="STRING" id="646526.A0A1W0E8H5"/>
<dbReference type="InterPro" id="IPR007185">
    <property type="entry name" value="DNA_pol_a/d/e_bsu"/>
</dbReference>
<dbReference type="AlphaFoldDB" id="A0A1W0E8H5"/>
<comment type="similarity">
    <text evidence="1">Belongs to the DNA polymerase delta/II small subunit family.</text>
</comment>
<name>A0A1W0E8H5_9MICR</name>
<feature type="domain" description="DNA polymerase alpha/delta/epsilon subunit B" evidence="3">
    <location>
        <begin position="218"/>
        <end position="335"/>
    </location>
</feature>
<dbReference type="Pfam" id="PF04042">
    <property type="entry name" value="DNA_pol_E_B"/>
    <property type="match status" value="1"/>
</dbReference>
<evidence type="ECO:0000259" key="3">
    <source>
        <dbReference type="Pfam" id="PF04042"/>
    </source>
</evidence>
<accession>A0A1W0E8H5</accession>
<dbReference type="OrthoDB" id="3763at2759"/>
<gene>
    <name evidence="5" type="primary">pold2</name>
    <name evidence="5" type="ORF">EHP00_640</name>
</gene>
<feature type="domain" description="DNA polymerase delta subunit OB-fold" evidence="4">
    <location>
        <begin position="21"/>
        <end position="141"/>
    </location>
</feature>